<accession>A0ABN1JTC5</accession>
<comment type="caution">
    <text evidence="2">The sequence shown here is derived from an EMBL/GenBank/DDBJ whole genome shotgun (WGS) entry which is preliminary data.</text>
</comment>
<dbReference type="SUPFAM" id="SSF54001">
    <property type="entry name" value="Cysteine proteinases"/>
    <property type="match status" value="1"/>
</dbReference>
<dbReference type="InterPro" id="IPR024453">
    <property type="entry name" value="Peptidase_C92"/>
</dbReference>
<evidence type="ECO:0000313" key="2">
    <source>
        <dbReference type="EMBL" id="GAA0746282.1"/>
    </source>
</evidence>
<dbReference type="EMBL" id="BAAAGF010000003">
    <property type="protein sequence ID" value="GAA0746282.1"/>
    <property type="molecule type" value="Genomic_DNA"/>
</dbReference>
<dbReference type="RefSeq" id="WP_343798329.1">
    <property type="nucleotide sequence ID" value="NZ_BAAAGF010000003.1"/>
</dbReference>
<keyword evidence="1" id="KW-0732">Signal</keyword>
<dbReference type="Proteomes" id="UP001500736">
    <property type="component" value="Unassembled WGS sequence"/>
</dbReference>
<protein>
    <submittedName>
        <fullName evidence="2">YiiX/YebB-like N1pC/P60 family cysteine hydrolase</fullName>
    </submittedName>
</protein>
<sequence>MKRLSFLVLILSVVFACSDSNKIQSGDIVFRSATSSSLSEAINNVTQTQKATNYSHIGVCDVVEGTVYIYHSDLGKGVVHESLEAFMNSADSVKYVADFYRIKNITSNQVENALNRAKTFLGQPYNTTYILEDNGLYCSEYIYEVFKEDTIFELEPMTFKNPETKVFHEGWIKHYKELGIEIPEGKLGCNPNGMANSKHLEFVKSLTTN</sequence>
<organism evidence="2 3">
    <name type="scientific">Gaetbulibacter jejuensis</name>
    <dbReference type="NCBI Taxonomy" id="584607"/>
    <lineage>
        <taxon>Bacteria</taxon>
        <taxon>Pseudomonadati</taxon>
        <taxon>Bacteroidota</taxon>
        <taxon>Flavobacteriia</taxon>
        <taxon>Flavobacteriales</taxon>
        <taxon>Flavobacteriaceae</taxon>
        <taxon>Gaetbulibacter</taxon>
    </lineage>
</organism>
<feature type="signal peptide" evidence="1">
    <location>
        <begin position="1"/>
        <end position="16"/>
    </location>
</feature>
<dbReference type="Pfam" id="PF05708">
    <property type="entry name" value="Peptidase_C92"/>
    <property type="match status" value="1"/>
</dbReference>
<gene>
    <name evidence="2" type="ORF">GCM10009431_22450</name>
</gene>
<dbReference type="PROSITE" id="PS51257">
    <property type="entry name" value="PROKAR_LIPOPROTEIN"/>
    <property type="match status" value="1"/>
</dbReference>
<name>A0ABN1JTC5_9FLAO</name>
<reference evidence="2 3" key="1">
    <citation type="journal article" date="2019" name="Int. J. Syst. Evol. Microbiol.">
        <title>The Global Catalogue of Microorganisms (GCM) 10K type strain sequencing project: providing services to taxonomists for standard genome sequencing and annotation.</title>
        <authorList>
            <consortium name="The Broad Institute Genomics Platform"/>
            <consortium name="The Broad Institute Genome Sequencing Center for Infectious Disease"/>
            <person name="Wu L."/>
            <person name="Ma J."/>
        </authorList>
    </citation>
    <scope>NUCLEOTIDE SEQUENCE [LARGE SCALE GENOMIC DNA]</scope>
    <source>
        <strain evidence="2 3">JCM 15976</strain>
    </source>
</reference>
<keyword evidence="3" id="KW-1185">Reference proteome</keyword>
<evidence type="ECO:0000313" key="3">
    <source>
        <dbReference type="Proteomes" id="UP001500736"/>
    </source>
</evidence>
<proteinExistence type="predicted"/>
<dbReference type="Gene3D" id="3.90.1720.10">
    <property type="entry name" value="endopeptidase domain like (from Nostoc punctiforme)"/>
    <property type="match status" value="1"/>
</dbReference>
<evidence type="ECO:0000256" key="1">
    <source>
        <dbReference type="SAM" id="SignalP"/>
    </source>
</evidence>
<feature type="chain" id="PRO_5046418283" evidence="1">
    <location>
        <begin position="17"/>
        <end position="209"/>
    </location>
</feature>
<dbReference type="InterPro" id="IPR038765">
    <property type="entry name" value="Papain-like_cys_pep_sf"/>
</dbReference>